<gene>
    <name evidence="3" type="ORF">ILUMI_03211</name>
</gene>
<dbReference type="PANTHER" id="PTHR46599:SF3">
    <property type="entry name" value="PIGGYBAC TRANSPOSABLE ELEMENT-DERIVED PROTEIN 4"/>
    <property type="match status" value="1"/>
</dbReference>
<evidence type="ECO:0000256" key="1">
    <source>
        <dbReference type="SAM" id="MobiDB-lite"/>
    </source>
</evidence>
<dbReference type="Pfam" id="PF13843">
    <property type="entry name" value="DDE_Tnp_1_7"/>
    <property type="match status" value="1"/>
</dbReference>
<protein>
    <recommendedName>
        <fullName evidence="2">PiggyBac transposable element-derived protein domain-containing protein</fullName>
    </recommendedName>
</protein>
<organism evidence="3 4">
    <name type="scientific">Ignelater luminosus</name>
    <name type="common">Cucubano</name>
    <name type="synonym">Pyrophorus luminosus</name>
    <dbReference type="NCBI Taxonomy" id="2038154"/>
    <lineage>
        <taxon>Eukaryota</taxon>
        <taxon>Metazoa</taxon>
        <taxon>Ecdysozoa</taxon>
        <taxon>Arthropoda</taxon>
        <taxon>Hexapoda</taxon>
        <taxon>Insecta</taxon>
        <taxon>Pterygota</taxon>
        <taxon>Neoptera</taxon>
        <taxon>Endopterygota</taxon>
        <taxon>Coleoptera</taxon>
        <taxon>Polyphaga</taxon>
        <taxon>Elateriformia</taxon>
        <taxon>Elateroidea</taxon>
        <taxon>Elateridae</taxon>
        <taxon>Agrypninae</taxon>
        <taxon>Pyrophorini</taxon>
        <taxon>Ignelater</taxon>
    </lineage>
</organism>
<feature type="domain" description="PiggyBac transposable element-derived protein" evidence="2">
    <location>
        <begin position="1"/>
        <end position="98"/>
    </location>
</feature>
<name>A0A8K0GK57_IGNLU</name>
<feature type="non-terminal residue" evidence="3">
    <location>
        <position position="108"/>
    </location>
</feature>
<sequence>MVVETNHYGEQCLANNKPKSRIKKWIATDNTEMEKFLGLLLWMGLSKMPTLRSYWRKTPLCSNDISKILSRNRFELLLATWHFSDKDDPSLESDQLRKSGAEEAEGKG</sequence>
<dbReference type="AlphaFoldDB" id="A0A8K0GK57"/>
<evidence type="ECO:0000313" key="3">
    <source>
        <dbReference type="EMBL" id="KAF2902984.1"/>
    </source>
</evidence>
<feature type="region of interest" description="Disordered" evidence="1">
    <location>
        <begin position="86"/>
        <end position="108"/>
    </location>
</feature>
<comment type="caution">
    <text evidence="3">The sequence shown here is derived from an EMBL/GenBank/DDBJ whole genome shotgun (WGS) entry which is preliminary data.</text>
</comment>
<reference evidence="3" key="1">
    <citation type="submission" date="2019-08" db="EMBL/GenBank/DDBJ databases">
        <title>The genome of the North American firefly Photinus pyralis.</title>
        <authorList>
            <consortium name="Photinus pyralis genome working group"/>
            <person name="Fallon T.R."/>
            <person name="Sander Lower S.E."/>
            <person name="Weng J.-K."/>
        </authorList>
    </citation>
    <scope>NUCLEOTIDE SEQUENCE</scope>
    <source>
        <strain evidence="3">TRF0915ILg1</strain>
        <tissue evidence="3">Whole body</tissue>
    </source>
</reference>
<dbReference type="OrthoDB" id="6750944at2759"/>
<dbReference type="EMBL" id="VTPC01001129">
    <property type="protein sequence ID" value="KAF2902984.1"/>
    <property type="molecule type" value="Genomic_DNA"/>
</dbReference>
<keyword evidence="4" id="KW-1185">Reference proteome</keyword>
<dbReference type="InterPro" id="IPR029526">
    <property type="entry name" value="PGBD"/>
</dbReference>
<accession>A0A8K0GK57</accession>
<dbReference type="Proteomes" id="UP000801492">
    <property type="component" value="Unassembled WGS sequence"/>
</dbReference>
<evidence type="ECO:0000313" key="4">
    <source>
        <dbReference type="Proteomes" id="UP000801492"/>
    </source>
</evidence>
<evidence type="ECO:0000259" key="2">
    <source>
        <dbReference type="Pfam" id="PF13843"/>
    </source>
</evidence>
<proteinExistence type="predicted"/>
<dbReference type="PANTHER" id="PTHR46599">
    <property type="entry name" value="PIGGYBAC TRANSPOSABLE ELEMENT-DERIVED PROTEIN 4"/>
    <property type="match status" value="1"/>
</dbReference>